<dbReference type="SUPFAM" id="SSF52540">
    <property type="entry name" value="P-loop containing nucleoside triphosphate hydrolases"/>
    <property type="match status" value="1"/>
</dbReference>
<dbReference type="PANTHER" id="PTHR43581">
    <property type="entry name" value="ATP/GTP PHOSPHATASE"/>
    <property type="match status" value="1"/>
</dbReference>
<dbReference type="InterPro" id="IPR051396">
    <property type="entry name" value="Bact_Antivir_Def_Nuclease"/>
</dbReference>
<dbReference type="Gene3D" id="3.40.50.300">
    <property type="entry name" value="P-loop containing nucleotide triphosphate hydrolases"/>
    <property type="match status" value="1"/>
</dbReference>
<dbReference type="HOGENOM" id="CLU_643636_0_0_10"/>
<dbReference type="AlphaFoldDB" id="D2QSV3"/>
<dbReference type="InterPro" id="IPR027417">
    <property type="entry name" value="P-loop_NTPase"/>
</dbReference>
<dbReference type="InterPro" id="IPR041685">
    <property type="entry name" value="AAA_GajA/Old/RecF-like"/>
</dbReference>
<name>D2QSV3_SPILD</name>
<protein>
    <recommendedName>
        <fullName evidence="1">Endonuclease GajA/Old nuclease/RecF-like AAA domain-containing protein</fullName>
    </recommendedName>
</protein>
<dbReference type="Proteomes" id="UP000002028">
    <property type="component" value="Chromosome"/>
</dbReference>
<dbReference type="STRING" id="504472.Slin_5923"/>
<gene>
    <name evidence="2" type="ordered locus">Slin_5923</name>
</gene>
<accession>D2QSV3</accession>
<dbReference type="RefSeq" id="WP_012930375.1">
    <property type="nucleotide sequence ID" value="NC_013730.1"/>
</dbReference>
<proteinExistence type="predicted"/>
<keyword evidence="3" id="KW-1185">Reference proteome</keyword>
<evidence type="ECO:0000313" key="3">
    <source>
        <dbReference type="Proteomes" id="UP000002028"/>
    </source>
</evidence>
<dbReference type="KEGG" id="sli:Slin_5923"/>
<evidence type="ECO:0000259" key="1">
    <source>
        <dbReference type="Pfam" id="PF13175"/>
    </source>
</evidence>
<dbReference type="Pfam" id="PF13175">
    <property type="entry name" value="AAA_15"/>
    <property type="match status" value="1"/>
</dbReference>
<evidence type="ECO:0000313" key="2">
    <source>
        <dbReference type="EMBL" id="ADB41885.1"/>
    </source>
</evidence>
<reference evidence="2 3" key="1">
    <citation type="journal article" date="2010" name="Stand. Genomic Sci.">
        <title>Complete genome sequence of Spirosoma linguale type strain (1).</title>
        <authorList>
            <person name="Lail K."/>
            <person name="Sikorski J."/>
            <person name="Saunders E."/>
            <person name="Lapidus A."/>
            <person name="Glavina Del Rio T."/>
            <person name="Copeland A."/>
            <person name="Tice H."/>
            <person name="Cheng J.-F."/>
            <person name="Lucas S."/>
            <person name="Nolan M."/>
            <person name="Bruce D."/>
            <person name="Goodwin L."/>
            <person name="Pitluck S."/>
            <person name="Ivanova N."/>
            <person name="Mavromatis K."/>
            <person name="Ovchinnikova G."/>
            <person name="Pati A."/>
            <person name="Chen A."/>
            <person name="Palaniappan K."/>
            <person name="Land M."/>
            <person name="Hauser L."/>
            <person name="Chang Y.-J."/>
            <person name="Jeffries C.D."/>
            <person name="Chain P."/>
            <person name="Brettin T."/>
            <person name="Detter J.C."/>
            <person name="Schuetze A."/>
            <person name="Rohde M."/>
            <person name="Tindall B.J."/>
            <person name="Goeker M."/>
            <person name="Bristow J."/>
            <person name="Eisen J.A."/>
            <person name="Markowitz V."/>
            <person name="Hugenholtz P."/>
            <person name="Kyrpides N.C."/>
            <person name="Klenk H.-P."/>
            <person name="Chen F."/>
        </authorList>
    </citation>
    <scope>NUCLEOTIDE SEQUENCE [LARGE SCALE GENOMIC DNA]</scope>
    <source>
        <strain evidence="3">ATCC 33905 / DSM 74 / LMG 10896 / Claus 1</strain>
    </source>
</reference>
<dbReference type="EMBL" id="CP001769">
    <property type="protein sequence ID" value="ADB41885.1"/>
    <property type="molecule type" value="Genomic_DNA"/>
</dbReference>
<organism evidence="2 3">
    <name type="scientific">Spirosoma linguale (strain ATCC 33905 / DSM 74 / LMG 10896 / Claus 1)</name>
    <dbReference type="NCBI Taxonomy" id="504472"/>
    <lineage>
        <taxon>Bacteria</taxon>
        <taxon>Pseudomonadati</taxon>
        <taxon>Bacteroidota</taxon>
        <taxon>Cytophagia</taxon>
        <taxon>Cytophagales</taxon>
        <taxon>Cytophagaceae</taxon>
        <taxon>Spirosoma</taxon>
    </lineage>
</organism>
<feature type="domain" description="Endonuclease GajA/Old nuclease/RecF-like AAA" evidence="1">
    <location>
        <begin position="1"/>
        <end position="363"/>
    </location>
</feature>
<dbReference type="PANTHER" id="PTHR43581:SF2">
    <property type="entry name" value="EXCINUCLEASE ATPASE SUBUNIT"/>
    <property type="match status" value="1"/>
</dbReference>
<dbReference type="eggNOG" id="COG1106">
    <property type="taxonomic scope" value="Bacteria"/>
</dbReference>
<sequence>MKITGIEIGDYRQFKNIKFDFTYPKGHPKEGQPLEKVCFIGQSGTGKTTLLNVIWDFFQVLNDGHQLSANRFSIPSVSHYETFKASISVHAKIFDHEVSFGTQSLRSASDLYINNDKDIAGSSLDWIKSQPIDVHNAIKSYNKLCLYIDDSALNHVYNLTANRNDDNRAYIASTDEIFLSNEKRQEAIDRLSQSKTMAFRSFDGRYLWSYLLSDIEKYDESLKKVAIDLIQKNGSFSPNRLSESLNKWQTENPNPRIDIAKNCLNSILKDFFLEVDTEGTEALIVVKTKSGKQLSFNGISTGTKQLLVTAIPIYKSQINKGVVLFDEPERSLFPDIQRGLIDYYTSLASEAQFFFATHSPIIASAFEPCERFILSFDDNGEVQVKNGIAPIGDDPNDILRQDFGMSPLMLDEGVEQYRKYLDLVTQIKTESDINRKMELIAERSAIGNKYNFSVTSTDETN</sequence>